<feature type="signal peptide" evidence="2">
    <location>
        <begin position="1"/>
        <end position="26"/>
    </location>
</feature>
<feature type="domain" description="Copper amine oxidase-like N-terminal" evidence="3">
    <location>
        <begin position="164"/>
        <end position="267"/>
    </location>
</feature>
<accession>A0A2W0C008</accession>
<protein>
    <submittedName>
        <fullName evidence="4">Copper amine oxidase domain-containing protein</fullName>
    </submittedName>
</protein>
<evidence type="ECO:0000313" key="4">
    <source>
        <dbReference type="EMBL" id="PYY25150.1"/>
    </source>
</evidence>
<dbReference type="InterPro" id="IPR012854">
    <property type="entry name" value="Cu_amine_oxidase-like_N"/>
</dbReference>
<dbReference type="InterPro" id="IPR013783">
    <property type="entry name" value="Ig-like_fold"/>
</dbReference>
<dbReference type="SUPFAM" id="SSF55383">
    <property type="entry name" value="Copper amine oxidase, domain N"/>
    <property type="match status" value="2"/>
</dbReference>
<dbReference type="Proteomes" id="UP000247459">
    <property type="component" value="Unassembled WGS sequence"/>
</dbReference>
<dbReference type="Pfam" id="PF07833">
    <property type="entry name" value="Cu_amine_oxidN1"/>
    <property type="match status" value="1"/>
</dbReference>
<evidence type="ECO:0000256" key="2">
    <source>
        <dbReference type="SAM" id="SignalP"/>
    </source>
</evidence>
<dbReference type="OrthoDB" id="25008at2"/>
<dbReference type="Gene3D" id="3.30.457.10">
    <property type="entry name" value="Copper amine oxidase-like, N-terminal domain"/>
    <property type="match status" value="1"/>
</dbReference>
<evidence type="ECO:0000259" key="3">
    <source>
        <dbReference type="Pfam" id="PF07833"/>
    </source>
</evidence>
<evidence type="ECO:0000313" key="5">
    <source>
        <dbReference type="Proteomes" id="UP000247459"/>
    </source>
</evidence>
<feature type="region of interest" description="Disordered" evidence="1">
    <location>
        <begin position="60"/>
        <end position="145"/>
    </location>
</feature>
<reference evidence="4 5" key="1">
    <citation type="submission" date="2018-01" db="EMBL/GenBank/DDBJ databases">
        <title>Genome sequence of the PGP bacterium Paenibacillus illinoisensis E3.</title>
        <authorList>
            <person name="Rolli E."/>
            <person name="Marasco R."/>
            <person name="Bessem C."/>
            <person name="Michoud G."/>
            <person name="Gaiarsa S."/>
            <person name="Borin S."/>
            <person name="Daffonchio D."/>
        </authorList>
    </citation>
    <scope>NUCLEOTIDE SEQUENCE [LARGE SCALE GENOMIC DNA]</scope>
    <source>
        <strain evidence="4 5">E3</strain>
    </source>
</reference>
<sequence length="770" mass="83943">MNLKRNMSIFTAVAVLQAFTVGSASAQPVDQGDVAVVTPAKVESVEVIKEEQQHTENVVEIKSSTASSKAESAEEDTEASKSAVVETTPAAENDPDTTDKAATTNESEEGSAIQEGTAEDDKTPATPATPAQVEQQPATGDSTAVTSGGDLILYMNSNKMEQDGKSYLAGQPMTVKNGVSYVAIRALVDRVGYGVKYDNNTKETIIISGDNELRFKTNSKVYTVNGESRTMKGPAYQQKNTFMVPLTSITQALNISYKVNQSAKTVVLNLHKKPIASFVISQKEIFAGDPVDYVTSYSSPNGLEITSERWTGRQDSFDQAGTYTISYQVQDSNGQWSDPYSVTIQILQPNLPPVAMFTTDKDQYKMGEKITYLDQSTDDEGKIEKTAWDNNPLAFFEPGPKTVTLTVTDNHGATDTYSKVINITNETLYNFSDFNLLFTPVGQKFTFNGGEVTSMEKVPYTYRDEASLLIRSNSPETVNTEGIVYQESSSGQTRFMIHHVNNTGKRVKMYVIATNNNPYPAVFEQQNMGFAGPTPFATVAGKLSIDKWFRSIQTGADQKKEYFEPGESKLILTELNKTPMKEGQVISLYSDAFSDYSLDYNVILVEENKDPFEALPTLPVLDRDGVHNRGTYPNATRVITYDQQVGATPARLPLGDNASDPNLVGTDPMAYTDASNAGNFGVLYKITLSNVAPRTLISFNPRGGKYFGVALVNGQVVQIVDGSISINTSSEQSVLYRTGSSSESVTILFSAAPGSNLPVNLLFTPLPMEK</sequence>
<evidence type="ECO:0000256" key="1">
    <source>
        <dbReference type="SAM" id="MobiDB-lite"/>
    </source>
</evidence>
<feature type="compositionally biased region" description="Polar residues" evidence="1">
    <location>
        <begin position="132"/>
        <end position="145"/>
    </location>
</feature>
<gene>
    <name evidence="4" type="ORF">PIL02S_06744</name>
</gene>
<dbReference type="Gene3D" id="2.60.40.10">
    <property type="entry name" value="Immunoglobulins"/>
    <property type="match status" value="1"/>
</dbReference>
<organism evidence="4 5">
    <name type="scientific">Paenibacillus illinoisensis</name>
    <dbReference type="NCBI Taxonomy" id="59845"/>
    <lineage>
        <taxon>Bacteria</taxon>
        <taxon>Bacillati</taxon>
        <taxon>Bacillota</taxon>
        <taxon>Bacilli</taxon>
        <taxon>Bacillales</taxon>
        <taxon>Paenibacillaceae</taxon>
        <taxon>Paenibacillus</taxon>
    </lineage>
</organism>
<feature type="compositionally biased region" description="Low complexity" evidence="1">
    <location>
        <begin position="60"/>
        <end position="70"/>
    </location>
</feature>
<dbReference type="EMBL" id="PRLG01000039">
    <property type="protein sequence ID" value="PYY25150.1"/>
    <property type="molecule type" value="Genomic_DNA"/>
</dbReference>
<proteinExistence type="predicted"/>
<dbReference type="InterPro" id="IPR036582">
    <property type="entry name" value="Mao_N_sf"/>
</dbReference>
<dbReference type="InterPro" id="IPR035986">
    <property type="entry name" value="PKD_dom_sf"/>
</dbReference>
<feature type="chain" id="PRO_5016092208" evidence="2">
    <location>
        <begin position="27"/>
        <end position="770"/>
    </location>
</feature>
<dbReference type="RefSeq" id="WP_110823004.1">
    <property type="nucleotide sequence ID" value="NZ_PRLG01000039.1"/>
</dbReference>
<comment type="caution">
    <text evidence="4">The sequence shown here is derived from an EMBL/GenBank/DDBJ whole genome shotgun (WGS) entry which is preliminary data.</text>
</comment>
<dbReference type="SUPFAM" id="SSF49299">
    <property type="entry name" value="PKD domain"/>
    <property type="match status" value="2"/>
</dbReference>
<keyword evidence="2" id="KW-0732">Signal</keyword>
<dbReference type="AlphaFoldDB" id="A0A2W0C008"/>
<name>A0A2W0C008_9BACL</name>